<feature type="transmembrane region" description="Helical" evidence="2">
    <location>
        <begin position="117"/>
        <end position="140"/>
    </location>
</feature>
<keyword evidence="2" id="KW-1133">Transmembrane helix</keyword>
<organism evidence="3">
    <name type="scientific">uncultured Poseidoniia archaeon</name>
    <dbReference type="NCBI Taxonomy" id="1697135"/>
    <lineage>
        <taxon>Archaea</taxon>
        <taxon>Methanobacteriati</taxon>
        <taxon>Thermoplasmatota</taxon>
        <taxon>Candidatus Poseidoniia</taxon>
        <taxon>environmental samples</taxon>
    </lineage>
</organism>
<keyword evidence="2" id="KW-0812">Transmembrane</keyword>
<reference evidence="3" key="2">
    <citation type="journal article" date="2015" name="ISME J.">
        <title>A new class of marine Euryarchaeota group II from the Mediterranean deep chlorophyll maximum.</title>
        <authorList>
            <person name="Martin-Cuadrado A.B."/>
            <person name="Garcia-Heredia I."/>
            <person name="Molto A.G."/>
            <person name="Lopez-Ubeda R."/>
            <person name="Kimes N."/>
            <person name="Lopez-Garcia P."/>
            <person name="Moreira D."/>
            <person name="Rodriguez-Valera F."/>
        </authorList>
    </citation>
    <scope>NUCLEOTIDE SEQUENCE</scope>
</reference>
<name>A0A1B1TDG4_9ARCH</name>
<sequence>MSDDKISSGSNSESNKSDLDSMLEDLTSENPISEVLGYGENNVQKDEINIYDQKSKLKNQEIILTGIDDLLISGGARLILFLPLMVVILFGLAQSFSDSNPDWWVNSVQSLIFNQDISTSIYFISLLIMIADLSLLFILLRLIYVTRQIFILEAKEITKFRYYIQ</sequence>
<keyword evidence="2" id="KW-0472">Membrane</keyword>
<feature type="region of interest" description="Disordered" evidence="1">
    <location>
        <begin position="1"/>
        <end position="23"/>
    </location>
</feature>
<accession>A0A1B1TDG4</accession>
<evidence type="ECO:0000313" key="3">
    <source>
        <dbReference type="EMBL" id="ANV80324.1"/>
    </source>
</evidence>
<evidence type="ECO:0000256" key="2">
    <source>
        <dbReference type="SAM" id="Phobius"/>
    </source>
</evidence>
<dbReference type="EMBL" id="KP211883">
    <property type="protein sequence ID" value="ANV80324.1"/>
    <property type="molecule type" value="Genomic_DNA"/>
</dbReference>
<proteinExistence type="predicted"/>
<protein>
    <submittedName>
        <fullName evidence="3">Uncharacterized protein</fullName>
    </submittedName>
</protein>
<feature type="transmembrane region" description="Helical" evidence="2">
    <location>
        <begin position="78"/>
        <end position="97"/>
    </location>
</feature>
<reference evidence="3" key="1">
    <citation type="submission" date="2014-11" db="EMBL/GenBank/DDBJ databases">
        <authorList>
            <person name="Zhu J."/>
            <person name="Qi W."/>
            <person name="Song R."/>
        </authorList>
    </citation>
    <scope>NUCLEOTIDE SEQUENCE</scope>
</reference>
<dbReference type="AlphaFoldDB" id="A0A1B1TDG4"/>
<evidence type="ECO:0000256" key="1">
    <source>
        <dbReference type="SAM" id="MobiDB-lite"/>
    </source>
</evidence>